<dbReference type="SMART" id="SM00220">
    <property type="entry name" value="S_TKc"/>
    <property type="match status" value="1"/>
</dbReference>
<dbReference type="Ensembl" id="ENSNVIT00000026034.1">
    <property type="protein sequence ID" value="ENSNVIP00000022367.1"/>
    <property type="gene ID" value="ENSNVIG00000017447.1"/>
</dbReference>
<dbReference type="PROSITE" id="PS50011">
    <property type="entry name" value="PROTEIN_KINASE_DOM"/>
    <property type="match status" value="1"/>
</dbReference>
<dbReference type="InterPro" id="IPR020454">
    <property type="entry name" value="DAG/PE-bd"/>
</dbReference>
<dbReference type="PROSITE" id="PS50898">
    <property type="entry name" value="RBD"/>
    <property type="match status" value="1"/>
</dbReference>
<dbReference type="InterPro" id="IPR008271">
    <property type="entry name" value="Ser/Thr_kinase_AS"/>
</dbReference>
<evidence type="ECO:0000256" key="2">
    <source>
        <dbReference type="ARBA" id="ARBA00012513"/>
    </source>
</evidence>
<evidence type="ECO:0000313" key="16">
    <source>
        <dbReference type="Ensembl" id="ENSNVIP00000022367.1"/>
    </source>
</evidence>
<dbReference type="InterPro" id="IPR000719">
    <property type="entry name" value="Prot_kinase_dom"/>
</dbReference>
<dbReference type="PROSITE" id="PS00107">
    <property type="entry name" value="PROTEIN_KINASE_ATP"/>
    <property type="match status" value="1"/>
</dbReference>
<dbReference type="SMART" id="SM00455">
    <property type="entry name" value="RBD"/>
    <property type="match status" value="1"/>
</dbReference>
<dbReference type="InterPro" id="IPR002219">
    <property type="entry name" value="PKC_DAG/PE"/>
</dbReference>
<dbReference type="SUPFAM" id="SSF56112">
    <property type="entry name" value="Protein kinase-like (PK-like)"/>
    <property type="match status" value="1"/>
</dbReference>
<evidence type="ECO:0000256" key="12">
    <source>
        <dbReference type="SAM" id="MobiDB-lite"/>
    </source>
</evidence>
<dbReference type="InterPro" id="IPR029071">
    <property type="entry name" value="Ubiquitin-like_domsf"/>
</dbReference>
<keyword evidence="5" id="KW-0808">Transferase</keyword>
<dbReference type="FunFam" id="3.30.200.20:FF:000024">
    <property type="entry name" value="B-Raf proto-oncogene serine/threonine-protein kinase"/>
    <property type="match status" value="1"/>
</dbReference>
<dbReference type="InterPro" id="IPR051681">
    <property type="entry name" value="Ser/Thr_Kinases-Pseudokinases"/>
</dbReference>
<dbReference type="SUPFAM" id="SSF54236">
    <property type="entry name" value="Ubiquitin-like"/>
    <property type="match status" value="1"/>
</dbReference>
<dbReference type="GO" id="GO:0005829">
    <property type="term" value="C:cytosol"/>
    <property type="evidence" value="ECO:0007669"/>
    <property type="project" value="TreeGrafter"/>
</dbReference>
<dbReference type="InterPro" id="IPR001245">
    <property type="entry name" value="Ser-Thr/Tyr_kinase_cat_dom"/>
</dbReference>
<feature type="compositionally biased region" description="Pro residues" evidence="12">
    <location>
        <begin position="211"/>
        <end position="221"/>
    </location>
</feature>
<dbReference type="Gene3D" id="3.10.20.90">
    <property type="entry name" value="Phosphatidylinositol 3-kinase Catalytic Subunit, Chain A, domain 1"/>
    <property type="match status" value="1"/>
</dbReference>
<keyword evidence="4" id="KW-0597">Phosphoprotein</keyword>
<evidence type="ECO:0000256" key="10">
    <source>
        <dbReference type="ARBA" id="ARBA00022840"/>
    </source>
</evidence>
<dbReference type="FunFam" id="3.30.60.20:FF:000004">
    <property type="entry name" value="B-Raf proto-oncogene serine/threonine-protein kinase"/>
    <property type="match status" value="1"/>
</dbReference>
<keyword evidence="17" id="KW-1185">Reference proteome</keyword>
<dbReference type="InterPro" id="IPR046349">
    <property type="entry name" value="C1-like_sf"/>
</dbReference>
<evidence type="ECO:0000256" key="8">
    <source>
        <dbReference type="ARBA" id="ARBA00022777"/>
    </source>
</evidence>
<dbReference type="GeneTree" id="ENSGT00940000159633"/>
<dbReference type="Pfam" id="PF00130">
    <property type="entry name" value="C1_1"/>
    <property type="match status" value="1"/>
</dbReference>
<dbReference type="FunFam" id="1.10.510.10:FF:000036">
    <property type="entry name" value="RAF proto-oncogene serine/threonine-protein kinase"/>
    <property type="match status" value="1"/>
</dbReference>
<comment type="similarity">
    <text evidence="1">Belongs to the protein kinase superfamily. TKL Ser/Thr protein kinase family. RAF subfamily.</text>
</comment>
<dbReference type="CDD" id="cd20870">
    <property type="entry name" value="C1_A_C-Raf"/>
    <property type="match status" value="1"/>
</dbReference>
<dbReference type="Pfam" id="PF02196">
    <property type="entry name" value="RBD"/>
    <property type="match status" value="1"/>
</dbReference>
<feature type="region of interest" description="Disordered" evidence="12">
    <location>
        <begin position="124"/>
        <end position="154"/>
    </location>
</feature>
<organism evidence="16 17">
    <name type="scientific">Neovison vison</name>
    <name type="common">American mink</name>
    <name type="synonym">Mustela vison</name>
    <dbReference type="NCBI Taxonomy" id="452646"/>
    <lineage>
        <taxon>Eukaryota</taxon>
        <taxon>Metazoa</taxon>
        <taxon>Chordata</taxon>
        <taxon>Craniata</taxon>
        <taxon>Vertebrata</taxon>
        <taxon>Euteleostomi</taxon>
        <taxon>Mammalia</taxon>
        <taxon>Eutheria</taxon>
        <taxon>Laurasiatheria</taxon>
        <taxon>Carnivora</taxon>
        <taxon>Caniformia</taxon>
        <taxon>Musteloidea</taxon>
        <taxon>Mustelidae</taxon>
        <taxon>Mustelinae</taxon>
        <taxon>Neogale</taxon>
    </lineage>
</organism>
<dbReference type="EC" id="2.7.11.1" evidence="2"/>
<evidence type="ECO:0000256" key="4">
    <source>
        <dbReference type="ARBA" id="ARBA00022553"/>
    </source>
</evidence>
<evidence type="ECO:0000259" key="14">
    <source>
        <dbReference type="PROSITE" id="PS50081"/>
    </source>
</evidence>
<sequence>MSVYDSLDKALKVRGLNQDCCVVYRLIEGRKTVTAWDTAIAPLDGEELIVEVLEDVPLTMHNFVRKTFFSLAFCDFCLKFLFHGFRCQTCGYKFHQHCSSKVPTVCVDMSTNCRQFYHSVQDLSGGSRQHEVPSNRPLNEPLTPQGPSSCAPHRDPEHFPFPAPANAPLQRIRSTSTPNVHMVSTTAATDSSLIQLTTQSFGTDGESTLPTPCPCITPPHPRATSAHTSPTMIAAAGSRGGGDGAPRGSPSPASVPSGRKSPHSKSPSEQRERKSLADDKKKVKNLGYRDSGYYWEVPPSEVQLLKRIGTGSFGTVFRGRWHGDVAVKVLKVAQPTAEQAQAFKNEMQVLRKTRHVNILLFMGFMTRPGFAIITQWCEGSSLYHHLHVADTRFDMVQLIDVARQTAQGMDYLHAKNIIHRDLKSNNIFLHEGLTVKIGDFGLATVKTRWSGAQPLEQPSGSVLWMAAEVIRMQDPNPYSFQSDVYAYGVVLYELMTGSLPYSHIGSRDQIIFMVGRGYLSPDLSKISSNCPKAMRRLLSDCLKFQREERPLFPQILATIELLQRSLPKIERSASEPSLHRTQADELPACLLSAARLVP</sequence>
<evidence type="ECO:0000256" key="9">
    <source>
        <dbReference type="ARBA" id="ARBA00022833"/>
    </source>
</evidence>
<dbReference type="InterPro" id="IPR003116">
    <property type="entry name" value="RBD_dom"/>
</dbReference>
<dbReference type="AlphaFoldDB" id="A0A8C7BLP1"/>
<reference evidence="16" key="2">
    <citation type="submission" date="2025-09" db="UniProtKB">
        <authorList>
            <consortium name="Ensembl"/>
        </authorList>
    </citation>
    <scope>IDENTIFICATION</scope>
</reference>
<accession>A0A8C7BLP1</accession>
<evidence type="ECO:0000259" key="15">
    <source>
        <dbReference type="PROSITE" id="PS50898"/>
    </source>
</evidence>
<dbReference type="Pfam" id="PF07714">
    <property type="entry name" value="PK_Tyr_Ser-Thr"/>
    <property type="match status" value="1"/>
</dbReference>
<dbReference type="GO" id="GO:0005524">
    <property type="term" value="F:ATP binding"/>
    <property type="evidence" value="ECO:0007669"/>
    <property type="project" value="UniProtKB-UniRule"/>
</dbReference>
<dbReference type="Gene3D" id="3.30.200.20">
    <property type="entry name" value="Phosphorylase Kinase, domain 1"/>
    <property type="match status" value="1"/>
</dbReference>
<evidence type="ECO:0000256" key="5">
    <source>
        <dbReference type="ARBA" id="ARBA00022679"/>
    </source>
</evidence>
<evidence type="ECO:0000256" key="7">
    <source>
        <dbReference type="ARBA" id="ARBA00022741"/>
    </source>
</evidence>
<proteinExistence type="inferred from homology"/>
<dbReference type="InterPro" id="IPR011009">
    <property type="entry name" value="Kinase-like_dom_sf"/>
</dbReference>
<feature type="domain" description="Protein kinase" evidence="13">
    <location>
        <begin position="302"/>
        <end position="562"/>
    </location>
</feature>
<dbReference type="PROSITE" id="PS50081">
    <property type="entry name" value="ZF_DAG_PE_2"/>
    <property type="match status" value="1"/>
</dbReference>
<reference evidence="16" key="1">
    <citation type="submission" date="2025-08" db="UniProtKB">
        <authorList>
            <consortium name="Ensembl"/>
        </authorList>
    </citation>
    <scope>IDENTIFICATION</scope>
</reference>
<feature type="domain" description="Phorbol-ester/DAG-type" evidence="14">
    <location>
        <begin position="60"/>
        <end position="106"/>
    </location>
</feature>
<gene>
    <name evidence="16" type="primary">ARAF</name>
</gene>
<evidence type="ECO:0000256" key="11">
    <source>
        <dbReference type="PROSITE-ProRule" id="PRU10141"/>
    </source>
</evidence>
<dbReference type="PROSITE" id="PS00108">
    <property type="entry name" value="PROTEIN_KINASE_ST"/>
    <property type="match status" value="1"/>
</dbReference>
<evidence type="ECO:0000313" key="17">
    <source>
        <dbReference type="Proteomes" id="UP000694425"/>
    </source>
</evidence>
<feature type="compositionally biased region" description="Low complexity" evidence="12">
    <location>
        <begin position="246"/>
        <end position="259"/>
    </location>
</feature>
<keyword evidence="6" id="KW-0479">Metal-binding</keyword>
<dbReference type="FunFam" id="3.10.20.90:FF:000015">
    <property type="entry name" value="B-Raf proto-oncogene serine/threonine-protein kinase"/>
    <property type="match status" value="1"/>
</dbReference>
<dbReference type="PANTHER" id="PTHR44329:SF55">
    <property type="entry name" value="SERINE_THREONINE-PROTEIN KINASE A-RAF"/>
    <property type="match status" value="1"/>
</dbReference>
<feature type="binding site" evidence="11">
    <location>
        <position position="328"/>
    </location>
    <ligand>
        <name>ATP</name>
        <dbReference type="ChEBI" id="CHEBI:30616"/>
    </ligand>
</feature>
<dbReference type="GO" id="GO:0046872">
    <property type="term" value="F:metal ion binding"/>
    <property type="evidence" value="ECO:0007669"/>
    <property type="project" value="UniProtKB-KW"/>
</dbReference>
<keyword evidence="7 11" id="KW-0547">Nucleotide-binding</keyword>
<keyword evidence="9" id="KW-0862">Zinc</keyword>
<keyword evidence="8" id="KW-0418">Kinase</keyword>
<feature type="region of interest" description="Disordered" evidence="12">
    <location>
        <begin position="201"/>
        <end position="282"/>
    </location>
</feature>
<feature type="compositionally biased region" description="Basic and acidic residues" evidence="12">
    <location>
        <begin position="266"/>
        <end position="281"/>
    </location>
</feature>
<evidence type="ECO:0000256" key="1">
    <source>
        <dbReference type="ARBA" id="ARBA00010507"/>
    </source>
</evidence>
<name>A0A8C7BLP1_NEOVI</name>
<dbReference type="GO" id="GO:0005739">
    <property type="term" value="C:mitochondrion"/>
    <property type="evidence" value="ECO:0007669"/>
    <property type="project" value="TreeGrafter"/>
</dbReference>
<feature type="domain" description="RBD" evidence="15">
    <location>
        <begin position="1"/>
        <end position="53"/>
    </location>
</feature>
<dbReference type="GO" id="GO:0004709">
    <property type="term" value="F:MAP kinase kinase kinase activity"/>
    <property type="evidence" value="ECO:0007669"/>
    <property type="project" value="TreeGrafter"/>
</dbReference>
<keyword evidence="10 11" id="KW-0067">ATP-binding</keyword>
<protein>
    <recommendedName>
        <fullName evidence="2">non-specific serine/threonine protein kinase</fullName>
        <ecNumber evidence="2">2.7.11.1</ecNumber>
    </recommendedName>
</protein>
<dbReference type="PANTHER" id="PTHR44329">
    <property type="entry name" value="SERINE/THREONINE-PROTEIN KINASE TNNI3K-RELATED"/>
    <property type="match status" value="1"/>
</dbReference>
<keyword evidence="3" id="KW-0723">Serine/threonine-protein kinase</keyword>
<evidence type="ECO:0000256" key="3">
    <source>
        <dbReference type="ARBA" id="ARBA00022527"/>
    </source>
</evidence>
<evidence type="ECO:0000256" key="6">
    <source>
        <dbReference type="ARBA" id="ARBA00022723"/>
    </source>
</evidence>
<dbReference type="SMART" id="SM00109">
    <property type="entry name" value="C1"/>
    <property type="match status" value="1"/>
</dbReference>
<dbReference type="Proteomes" id="UP000694425">
    <property type="component" value="Unplaced"/>
</dbReference>
<dbReference type="PROSITE" id="PS00479">
    <property type="entry name" value="ZF_DAG_PE_1"/>
    <property type="match status" value="1"/>
</dbReference>
<dbReference type="PRINTS" id="PR00008">
    <property type="entry name" value="DAGPEDOMAIN"/>
</dbReference>
<dbReference type="SUPFAM" id="SSF57889">
    <property type="entry name" value="Cysteine-rich domain"/>
    <property type="match status" value="1"/>
</dbReference>
<dbReference type="Gene3D" id="1.10.510.10">
    <property type="entry name" value="Transferase(Phosphotransferase) domain 1"/>
    <property type="match status" value="1"/>
</dbReference>
<dbReference type="InterPro" id="IPR017441">
    <property type="entry name" value="Protein_kinase_ATP_BS"/>
</dbReference>
<dbReference type="Gene3D" id="3.30.60.20">
    <property type="match status" value="1"/>
</dbReference>
<evidence type="ECO:0000259" key="13">
    <source>
        <dbReference type="PROSITE" id="PS50011"/>
    </source>
</evidence>